<reference evidence="8 9" key="1">
    <citation type="journal article" date="2007" name="Int. J. Syst. Evol. Microbiol.">
        <title>Marixanthomonas ophiurae gen. nov., sp. nov., a marine bacterium of the family Flavobacteriaceae isolated from a deep-sea brittle star.</title>
        <authorList>
            <person name="Romanenko L.A."/>
            <person name="Uchino M."/>
            <person name="Frolova G.M."/>
            <person name="Mikhailov V.V."/>
        </authorList>
    </citation>
    <scope>NUCLEOTIDE SEQUENCE [LARGE SCALE GENOMIC DNA]</scope>
    <source>
        <strain evidence="8 9">KMM 3046</strain>
    </source>
</reference>
<proteinExistence type="inferred from homology"/>
<dbReference type="Gene3D" id="3.50.50.60">
    <property type="entry name" value="FAD/NAD(P)-binding domain"/>
    <property type="match status" value="1"/>
</dbReference>
<dbReference type="InterPro" id="IPR036188">
    <property type="entry name" value="FAD/NAD-bd_sf"/>
</dbReference>
<dbReference type="OrthoDB" id="9785276at2"/>
<dbReference type="Pfam" id="PF00732">
    <property type="entry name" value="GMC_oxred_N"/>
    <property type="match status" value="1"/>
</dbReference>
<evidence type="ECO:0000256" key="5">
    <source>
        <dbReference type="RuleBase" id="RU003968"/>
    </source>
</evidence>
<gene>
    <name evidence="8" type="ORF">DZ858_11180</name>
</gene>
<dbReference type="PANTHER" id="PTHR11552:SF147">
    <property type="entry name" value="CHOLINE DEHYDROGENASE, MITOCHONDRIAL"/>
    <property type="match status" value="1"/>
</dbReference>
<dbReference type="PROSITE" id="PS00624">
    <property type="entry name" value="GMC_OXRED_2"/>
    <property type="match status" value="1"/>
</dbReference>
<comment type="caution">
    <text evidence="8">The sequence shown here is derived from an EMBL/GenBank/DDBJ whole genome shotgun (WGS) entry which is preliminary data.</text>
</comment>
<accession>A0A3E1Q6P9</accession>
<dbReference type="GO" id="GO:0050660">
    <property type="term" value="F:flavin adenine dinucleotide binding"/>
    <property type="evidence" value="ECO:0007669"/>
    <property type="project" value="InterPro"/>
</dbReference>
<evidence type="ECO:0000256" key="2">
    <source>
        <dbReference type="ARBA" id="ARBA00010790"/>
    </source>
</evidence>
<name>A0A3E1Q6P9_9FLAO</name>
<evidence type="ECO:0000256" key="1">
    <source>
        <dbReference type="ARBA" id="ARBA00001974"/>
    </source>
</evidence>
<evidence type="ECO:0000259" key="7">
    <source>
        <dbReference type="PROSITE" id="PS00624"/>
    </source>
</evidence>
<dbReference type="Pfam" id="PF05199">
    <property type="entry name" value="GMC_oxred_C"/>
    <property type="match status" value="1"/>
</dbReference>
<dbReference type="Proteomes" id="UP000261082">
    <property type="component" value="Unassembled WGS sequence"/>
</dbReference>
<evidence type="ECO:0000313" key="9">
    <source>
        <dbReference type="Proteomes" id="UP000261082"/>
    </source>
</evidence>
<evidence type="ECO:0000259" key="6">
    <source>
        <dbReference type="PROSITE" id="PS00623"/>
    </source>
</evidence>
<feature type="domain" description="Glucose-methanol-choline oxidoreductase N-terminal" evidence="7">
    <location>
        <begin position="251"/>
        <end position="265"/>
    </location>
</feature>
<dbReference type="AlphaFoldDB" id="A0A3E1Q6P9"/>
<keyword evidence="9" id="KW-1185">Reference proteome</keyword>
<feature type="domain" description="Glucose-methanol-choline oxidoreductase N-terminal" evidence="6">
    <location>
        <begin position="79"/>
        <end position="102"/>
    </location>
</feature>
<dbReference type="PROSITE" id="PS00623">
    <property type="entry name" value="GMC_OXRED_1"/>
    <property type="match status" value="1"/>
</dbReference>
<dbReference type="InterPro" id="IPR007867">
    <property type="entry name" value="GMC_OxRtase_C"/>
</dbReference>
<dbReference type="EMBL" id="QVID01000002">
    <property type="protein sequence ID" value="RFN57801.1"/>
    <property type="molecule type" value="Genomic_DNA"/>
</dbReference>
<keyword evidence="3 5" id="KW-0285">Flavoprotein</keyword>
<dbReference type="Gene3D" id="3.30.560.10">
    <property type="entry name" value="Glucose Oxidase, domain 3"/>
    <property type="match status" value="1"/>
</dbReference>
<protein>
    <submittedName>
        <fullName evidence="8">FAD-binding protein</fullName>
    </submittedName>
</protein>
<comment type="cofactor">
    <cofactor evidence="1">
        <name>FAD</name>
        <dbReference type="ChEBI" id="CHEBI:57692"/>
    </cofactor>
</comment>
<dbReference type="InterPro" id="IPR012132">
    <property type="entry name" value="GMC_OxRdtase"/>
</dbReference>
<comment type="similarity">
    <text evidence="2 5">Belongs to the GMC oxidoreductase family.</text>
</comment>
<evidence type="ECO:0000256" key="3">
    <source>
        <dbReference type="ARBA" id="ARBA00022630"/>
    </source>
</evidence>
<keyword evidence="4 5" id="KW-0274">FAD</keyword>
<dbReference type="SUPFAM" id="SSF54373">
    <property type="entry name" value="FAD-linked reductases, C-terminal domain"/>
    <property type="match status" value="1"/>
</dbReference>
<evidence type="ECO:0000313" key="8">
    <source>
        <dbReference type="EMBL" id="RFN57801.1"/>
    </source>
</evidence>
<dbReference type="SUPFAM" id="SSF51905">
    <property type="entry name" value="FAD/NAD(P)-binding domain"/>
    <property type="match status" value="1"/>
</dbReference>
<dbReference type="PANTHER" id="PTHR11552">
    <property type="entry name" value="GLUCOSE-METHANOL-CHOLINE GMC OXIDOREDUCTASE"/>
    <property type="match status" value="1"/>
</dbReference>
<sequence>MNFDYIIIGAGSAGCVIANRLSANPNTNVLLLEAGSPDNDPNIHAPANWPAVWNTERDWAYMTAPQKNAGNTPRYWPRGKTLGGSSSLNAMIYVRGHHSDYDNWAYQGCQGWDYESVLPYFKKSENFEKGADEVHGGDGPLYVTSIKNPNPISNVAIAACEEMGIPKTNDFSKDIWGAGMIDLTVTPEGERCSTAKAFLVPILDRPNLTIVTNANAQRLTFEEKRCTGVVYKKDNEIITAKASSEVIVSAGAIGSPQLLMLSGLGNTKDLAEHGIESIANIPGVGQNLHDHLLVSVIFEAKQPIPAAQANHLEAQLFWKSRPDMFVPDLQPLFMGLPYYSPGYEGPENAFTFCAGLIRPVSRGEVKLNSANPDDTPYLDPNYLGEQADYDALYEAVKLCQKMGYTNAMKDWMKKEVYPGKNASEKEIEDYIRKSCATYHHMVGTCKMGIDSMAVVDPELKVHGIEGLRVADASIMPSITSGNTNAPSIMIGEKAADMILNN</sequence>
<dbReference type="RefSeq" id="WP_117159750.1">
    <property type="nucleotide sequence ID" value="NZ_QVID01000002.1"/>
</dbReference>
<dbReference type="InterPro" id="IPR000172">
    <property type="entry name" value="GMC_OxRdtase_N"/>
</dbReference>
<organism evidence="8 9">
    <name type="scientific">Marixanthomonas ophiurae</name>
    <dbReference type="NCBI Taxonomy" id="387659"/>
    <lineage>
        <taxon>Bacteria</taxon>
        <taxon>Pseudomonadati</taxon>
        <taxon>Bacteroidota</taxon>
        <taxon>Flavobacteriia</taxon>
        <taxon>Flavobacteriales</taxon>
        <taxon>Flavobacteriaceae</taxon>
        <taxon>Marixanthomonas</taxon>
    </lineage>
</organism>
<dbReference type="PIRSF" id="PIRSF000137">
    <property type="entry name" value="Alcohol_oxidase"/>
    <property type="match status" value="1"/>
</dbReference>
<dbReference type="GO" id="GO:0008812">
    <property type="term" value="F:choline dehydrogenase activity"/>
    <property type="evidence" value="ECO:0007669"/>
    <property type="project" value="TreeGrafter"/>
</dbReference>
<evidence type="ECO:0000256" key="4">
    <source>
        <dbReference type="ARBA" id="ARBA00022827"/>
    </source>
</evidence>